<organism evidence="2 3">
    <name type="scientific">Erythrobacter dokdonensis DSW-74</name>
    <dbReference type="NCBI Taxonomy" id="1300349"/>
    <lineage>
        <taxon>Bacteria</taxon>
        <taxon>Pseudomonadati</taxon>
        <taxon>Pseudomonadota</taxon>
        <taxon>Alphaproteobacteria</taxon>
        <taxon>Sphingomonadales</taxon>
        <taxon>Erythrobacteraceae</taxon>
        <taxon>Erythrobacter/Porphyrobacter group</taxon>
        <taxon>Erythrobacter</taxon>
    </lineage>
</organism>
<dbReference type="PROSITE" id="PS51819">
    <property type="entry name" value="VOC"/>
    <property type="match status" value="1"/>
</dbReference>
<dbReference type="SUPFAM" id="SSF54593">
    <property type="entry name" value="Glyoxalase/Bleomycin resistance protein/Dihydroxybiphenyl dioxygenase"/>
    <property type="match status" value="1"/>
</dbReference>
<proteinExistence type="predicted"/>
<dbReference type="EMBL" id="LZYB01000001">
    <property type="protein sequence ID" value="OBV12007.1"/>
    <property type="molecule type" value="Genomic_DNA"/>
</dbReference>
<name>A0A1A7BKJ8_9SPHN</name>
<dbReference type="InterPro" id="IPR029068">
    <property type="entry name" value="Glyas_Bleomycin-R_OHBP_Dase"/>
</dbReference>
<keyword evidence="3" id="KW-1185">Reference proteome</keyword>
<dbReference type="Proteomes" id="UP000092484">
    <property type="component" value="Unassembled WGS sequence"/>
</dbReference>
<dbReference type="InterPro" id="IPR004360">
    <property type="entry name" value="Glyas_Fos-R_dOase_dom"/>
</dbReference>
<gene>
    <name evidence="2" type="ORF">I603_0138</name>
</gene>
<accession>A0A1A7BKJ8</accession>
<dbReference type="InterPro" id="IPR037523">
    <property type="entry name" value="VOC_core"/>
</dbReference>
<evidence type="ECO:0000313" key="2">
    <source>
        <dbReference type="EMBL" id="OBV12007.1"/>
    </source>
</evidence>
<dbReference type="AlphaFoldDB" id="A0A1A7BKJ8"/>
<dbReference type="PATRIC" id="fig|1300349.4.peg.135"/>
<dbReference type="Gene3D" id="3.10.180.10">
    <property type="entry name" value="2,3-Dihydroxybiphenyl 1,2-Dioxygenase, domain 1"/>
    <property type="match status" value="1"/>
</dbReference>
<dbReference type="RefSeq" id="WP_068861904.1">
    <property type="nucleotide sequence ID" value="NZ_LZYB01000001.1"/>
</dbReference>
<dbReference type="STRING" id="1300349.I603_0138"/>
<evidence type="ECO:0000313" key="3">
    <source>
        <dbReference type="Proteomes" id="UP000092484"/>
    </source>
</evidence>
<dbReference type="Pfam" id="PF00903">
    <property type="entry name" value="Glyoxalase"/>
    <property type="match status" value="1"/>
</dbReference>
<comment type="caution">
    <text evidence="2">The sequence shown here is derived from an EMBL/GenBank/DDBJ whole genome shotgun (WGS) entry which is preliminary data.</text>
</comment>
<reference evidence="2 3" key="1">
    <citation type="submission" date="2016-06" db="EMBL/GenBank/DDBJ databases">
        <title>Genome sequence of Porphyrobacter dokdonensis DSW-74.</title>
        <authorList>
            <person name="Kim J.F."/>
            <person name="Song J.Y."/>
        </authorList>
    </citation>
    <scope>NUCLEOTIDE SEQUENCE [LARGE SCALE GENOMIC DNA]</scope>
    <source>
        <strain evidence="2 3">DSW-74</strain>
    </source>
</reference>
<feature type="domain" description="VOC" evidence="1">
    <location>
        <begin position="19"/>
        <end position="131"/>
    </location>
</feature>
<evidence type="ECO:0000259" key="1">
    <source>
        <dbReference type="PROSITE" id="PS51819"/>
    </source>
</evidence>
<sequence length="137" mass="15087">MADNRHGNAPRVTGPKVTGLGGVFYVVRDPEATRAWYRDTLGIDGPYGPQLAWAGEPRDNPYSLISHFADDEYIKPGKGEFMINLRVDDLDGFVAGLKARGVPILGEADEGYGKFAWLLDPDGIKIELWEQVADQLP</sequence>
<dbReference type="CDD" id="cd06587">
    <property type="entry name" value="VOC"/>
    <property type="match status" value="1"/>
</dbReference>
<protein>
    <submittedName>
        <fullName evidence="2">Glyoxalase</fullName>
    </submittedName>
</protein>